<dbReference type="AlphaFoldDB" id="B4VYL6"/>
<evidence type="ECO:0000313" key="2">
    <source>
        <dbReference type="EMBL" id="EDX73018.1"/>
    </source>
</evidence>
<sequence>MSRQHLSSPQRKFTRRSFLVLGGAALAQGLGLVSPVAAESVSFRRSTILGVPLYQTHIDLTNPDTFIAIGLANNSTLGNHQGAIGEESFGNMVRRYHAAVVASGTFFSKKDPKRLMGNMVSAGTFLKYSPWENYGTTLGLRVGNQPELVTARVDGKPDWGQHWFSLTGGPRLLRKGKVWLAPRSEGFTDPRVMGVAHRCAIGFPASGKKLVLVTFLAPLPLWREAKVMRAIGCSEAMNIDGGSSSALYHRGRILVNPKRMLTNAIVVYDSHHPAPTFLRETWQKFQQGERPVVPQLLRV</sequence>
<dbReference type="STRING" id="118168.MC7420_2636"/>
<dbReference type="PANTHER" id="PTHR40446">
    <property type="entry name" value="N-ACETYLGLUCOSAMINE-1-PHOSPHODIESTER ALPHA-N-ACETYLGLUCOSAMINIDASE"/>
    <property type="match status" value="1"/>
</dbReference>
<dbReference type="RefSeq" id="WP_006103820.1">
    <property type="nucleotide sequence ID" value="NZ_DS989860.1"/>
</dbReference>
<feature type="domain" description="Phosphodiester glycosidase" evidence="1">
    <location>
        <begin position="99"/>
        <end position="268"/>
    </location>
</feature>
<dbReference type="eggNOG" id="COG4632">
    <property type="taxonomic scope" value="Bacteria"/>
</dbReference>
<gene>
    <name evidence="2" type="ORF">MC7420_2636</name>
</gene>
<proteinExistence type="predicted"/>
<dbReference type="PROSITE" id="PS51318">
    <property type="entry name" value="TAT"/>
    <property type="match status" value="1"/>
</dbReference>
<accession>B4VYL6</accession>
<name>B4VYL6_9CYAN</name>
<reference evidence="2 3" key="1">
    <citation type="submission" date="2008-07" db="EMBL/GenBank/DDBJ databases">
        <authorList>
            <person name="Tandeau de Marsac N."/>
            <person name="Ferriera S."/>
            <person name="Johnson J."/>
            <person name="Kravitz S."/>
            <person name="Beeson K."/>
            <person name="Sutton G."/>
            <person name="Rogers Y.-H."/>
            <person name="Friedman R."/>
            <person name="Frazier M."/>
            <person name="Venter J.C."/>
        </authorList>
    </citation>
    <scope>NUCLEOTIDE SEQUENCE [LARGE SCALE GENOMIC DNA]</scope>
    <source>
        <strain evidence="2 3">PCC 7420</strain>
    </source>
</reference>
<keyword evidence="3" id="KW-1185">Reference proteome</keyword>
<dbReference type="HOGENOM" id="CLU_942137_0_0_3"/>
<dbReference type="OrthoDB" id="9809781at2"/>
<organism evidence="2 3">
    <name type="scientific">Coleofasciculus chthonoplastes PCC 7420</name>
    <dbReference type="NCBI Taxonomy" id="118168"/>
    <lineage>
        <taxon>Bacteria</taxon>
        <taxon>Bacillati</taxon>
        <taxon>Cyanobacteriota</taxon>
        <taxon>Cyanophyceae</taxon>
        <taxon>Coleofasciculales</taxon>
        <taxon>Coleofasciculaceae</taxon>
        <taxon>Coleofasciculus</taxon>
    </lineage>
</organism>
<dbReference type="InterPro" id="IPR006311">
    <property type="entry name" value="TAT_signal"/>
</dbReference>
<dbReference type="EMBL" id="DS989860">
    <property type="protein sequence ID" value="EDX73018.1"/>
    <property type="molecule type" value="Genomic_DNA"/>
</dbReference>
<dbReference type="Proteomes" id="UP000003835">
    <property type="component" value="Unassembled WGS sequence"/>
</dbReference>
<dbReference type="InterPro" id="IPR018711">
    <property type="entry name" value="NAGPA"/>
</dbReference>
<evidence type="ECO:0000313" key="3">
    <source>
        <dbReference type="Proteomes" id="UP000003835"/>
    </source>
</evidence>
<protein>
    <submittedName>
        <fullName evidence="2">Tat pathway signal sequence domain protein</fullName>
    </submittedName>
</protein>
<dbReference type="PANTHER" id="PTHR40446:SF2">
    <property type="entry name" value="N-ACETYLGLUCOSAMINE-1-PHOSPHODIESTER ALPHA-N-ACETYLGLUCOSAMINIDASE"/>
    <property type="match status" value="1"/>
</dbReference>
<dbReference type="Pfam" id="PF09992">
    <property type="entry name" value="NAGPA"/>
    <property type="match status" value="1"/>
</dbReference>
<evidence type="ECO:0000259" key="1">
    <source>
        <dbReference type="Pfam" id="PF09992"/>
    </source>
</evidence>